<evidence type="ECO:0000259" key="1">
    <source>
        <dbReference type="Pfam" id="PF13472"/>
    </source>
</evidence>
<organism evidence="2 3">
    <name type="scientific">Arachidicoccus rhizosphaerae</name>
    <dbReference type="NCBI Taxonomy" id="551991"/>
    <lineage>
        <taxon>Bacteria</taxon>
        <taxon>Pseudomonadati</taxon>
        <taxon>Bacteroidota</taxon>
        <taxon>Chitinophagia</taxon>
        <taxon>Chitinophagales</taxon>
        <taxon>Chitinophagaceae</taxon>
        <taxon>Arachidicoccus</taxon>
    </lineage>
</organism>
<dbReference type="PANTHER" id="PTHR30383">
    <property type="entry name" value="THIOESTERASE 1/PROTEASE 1/LYSOPHOSPHOLIPASE L1"/>
    <property type="match status" value="1"/>
</dbReference>
<sequence length="467" mass="53227">MKKSVFMILAGGIFTFSTLTNNSYGQSKPAPFKAAERVVFAGNSITEAGFYETYIWLYYMTHFPDRRISVLNGGVGGDVAEQIYRRLPGDLLPKNPTTLVVSFGMNDSKYFEYNDSLHPVTEEKRKAIVQESYNSYLKIQDTLRAHPAIHKIIMSSSPYDETVKQEGSLFKGKWKTMDEIVSFQKKAAKDQGWDYVDLFHPMTAINLKEQKKNPAYTSTGPDRIHPGSAGHLIMAYIFLKSQRLAGKPVADFAIKADKRLVAKQQNCQINTVKSTKEGLSFQYQAKSLPFPLDSVARVWGNQQIETEALPVIPFMKEFNQENMQVTGLQPGNYLLKIDGQQIAEFSAAALKAGINLASLHNTPQYQQSLKIMDLNAKRKDIEAKFRNYYWVQYDFLYDKGLLFNNTQVAEDTIKANLEKNGWLKVKYDDYTAVRTQRQALKNQMKAYVDEIYSINKPKSRLIELIKQ</sequence>
<dbReference type="EMBL" id="FNQY01000042">
    <property type="protein sequence ID" value="SEA66626.1"/>
    <property type="molecule type" value="Genomic_DNA"/>
</dbReference>
<dbReference type="InterPro" id="IPR051532">
    <property type="entry name" value="Ester_Hydrolysis_Enzymes"/>
</dbReference>
<dbReference type="InterPro" id="IPR013830">
    <property type="entry name" value="SGNH_hydro"/>
</dbReference>
<dbReference type="Gene3D" id="3.40.50.1110">
    <property type="entry name" value="SGNH hydrolase"/>
    <property type="match status" value="1"/>
</dbReference>
<dbReference type="AlphaFoldDB" id="A0A1H4D264"/>
<dbReference type="SUPFAM" id="SSF52266">
    <property type="entry name" value="SGNH hydrolase"/>
    <property type="match status" value="1"/>
</dbReference>
<protein>
    <submittedName>
        <fullName evidence="2">Lysophospholipase L1</fullName>
    </submittedName>
</protein>
<dbReference type="CDD" id="cd01834">
    <property type="entry name" value="SGNH_hydrolase_like_2"/>
    <property type="match status" value="1"/>
</dbReference>
<feature type="domain" description="SGNH hydrolase-type esterase" evidence="1">
    <location>
        <begin position="40"/>
        <end position="231"/>
    </location>
</feature>
<dbReference type="RefSeq" id="WP_170831300.1">
    <property type="nucleotide sequence ID" value="NZ_FNQY01000042.1"/>
</dbReference>
<reference evidence="2 3" key="1">
    <citation type="submission" date="2016-10" db="EMBL/GenBank/DDBJ databases">
        <authorList>
            <person name="de Groot N.N."/>
        </authorList>
    </citation>
    <scope>NUCLEOTIDE SEQUENCE [LARGE SCALE GENOMIC DNA]</scope>
    <source>
        <strain evidence="2 3">Vu-144</strain>
    </source>
</reference>
<dbReference type="Pfam" id="PF13472">
    <property type="entry name" value="Lipase_GDSL_2"/>
    <property type="match status" value="1"/>
</dbReference>
<proteinExistence type="predicted"/>
<dbReference type="GO" id="GO:0004622">
    <property type="term" value="F:phosphatidylcholine lysophospholipase activity"/>
    <property type="evidence" value="ECO:0007669"/>
    <property type="project" value="TreeGrafter"/>
</dbReference>
<evidence type="ECO:0000313" key="3">
    <source>
        <dbReference type="Proteomes" id="UP000199041"/>
    </source>
</evidence>
<keyword evidence="3" id="KW-1185">Reference proteome</keyword>
<dbReference type="Proteomes" id="UP000199041">
    <property type="component" value="Unassembled WGS sequence"/>
</dbReference>
<gene>
    <name evidence="2" type="ORF">SAMN05192529_1427</name>
</gene>
<accession>A0A1H4D264</accession>
<dbReference type="STRING" id="551991.SAMN05192529_1427"/>
<name>A0A1H4D264_9BACT</name>
<dbReference type="InterPro" id="IPR036514">
    <property type="entry name" value="SGNH_hydro_sf"/>
</dbReference>
<dbReference type="PANTHER" id="PTHR30383:SF5">
    <property type="entry name" value="SGNH HYDROLASE-TYPE ESTERASE DOMAIN-CONTAINING PROTEIN"/>
    <property type="match status" value="1"/>
</dbReference>
<evidence type="ECO:0000313" key="2">
    <source>
        <dbReference type="EMBL" id="SEA66626.1"/>
    </source>
</evidence>